<accession>A0A2G9YZ85</accession>
<evidence type="ECO:0000256" key="1">
    <source>
        <dbReference type="SAM" id="MobiDB-lite"/>
    </source>
</evidence>
<gene>
    <name evidence="2" type="ORF">COX35_00305</name>
</gene>
<sequence>MLFGGGMMRRESALSSCSGKNRNPRRSNRICRKIKEARLLLVVRAVATALRKNTETNPKLWALFREGVPFLKGG</sequence>
<evidence type="ECO:0000313" key="3">
    <source>
        <dbReference type="Proteomes" id="UP000229952"/>
    </source>
</evidence>
<dbReference type="EMBL" id="PCRQ01000014">
    <property type="protein sequence ID" value="PIP24499.1"/>
    <property type="molecule type" value="Genomic_DNA"/>
</dbReference>
<dbReference type="AlphaFoldDB" id="A0A2G9YZ85"/>
<name>A0A2G9YZ85_9BACT</name>
<reference evidence="2 3" key="1">
    <citation type="submission" date="2017-09" db="EMBL/GenBank/DDBJ databases">
        <title>Depth-based differentiation of microbial function through sediment-hosted aquifers and enrichment of novel symbionts in the deep terrestrial subsurface.</title>
        <authorList>
            <person name="Probst A.J."/>
            <person name="Ladd B."/>
            <person name="Jarett J.K."/>
            <person name="Geller-Mcgrath D.E."/>
            <person name="Sieber C.M."/>
            <person name="Emerson J.B."/>
            <person name="Anantharaman K."/>
            <person name="Thomas B.C."/>
            <person name="Malmstrom R."/>
            <person name="Stieglmeier M."/>
            <person name="Klingl A."/>
            <person name="Woyke T."/>
            <person name="Ryan C.M."/>
            <person name="Banfield J.F."/>
        </authorList>
    </citation>
    <scope>NUCLEOTIDE SEQUENCE [LARGE SCALE GENOMIC DNA]</scope>
    <source>
        <strain evidence="2">CG23_combo_of_CG06-09_8_20_14_all_37_18</strain>
    </source>
</reference>
<feature type="region of interest" description="Disordered" evidence="1">
    <location>
        <begin position="1"/>
        <end position="28"/>
    </location>
</feature>
<protein>
    <submittedName>
        <fullName evidence="2">Uncharacterized protein</fullName>
    </submittedName>
</protein>
<organism evidence="2 3">
    <name type="scientific">Candidatus Nealsonbacteria bacterium CG23_combo_of_CG06-09_8_20_14_all_37_18</name>
    <dbReference type="NCBI Taxonomy" id="1974720"/>
    <lineage>
        <taxon>Bacteria</taxon>
        <taxon>Candidatus Nealsoniibacteriota</taxon>
    </lineage>
</organism>
<dbReference type="Proteomes" id="UP000229952">
    <property type="component" value="Unassembled WGS sequence"/>
</dbReference>
<comment type="caution">
    <text evidence="2">The sequence shown here is derived from an EMBL/GenBank/DDBJ whole genome shotgun (WGS) entry which is preliminary data.</text>
</comment>
<evidence type="ECO:0000313" key="2">
    <source>
        <dbReference type="EMBL" id="PIP24499.1"/>
    </source>
</evidence>
<proteinExistence type="predicted"/>